<protein>
    <submittedName>
        <fullName evidence="1">Nitroreductase family deazaflavin-dependent oxidoreductase</fullName>
    </submittedName>
</protein>
<keyword evidence="2" id="KW-1185">Reference proteome</keyword>
<sequence>MARTYRLSPARRALNALVRTGLRVGVGPPRTWLLTVVGRRTGKRYTTPVTLVERDGQQYLVAPYGEVAWVRNARAAGEVELARGRRRETLGLEPLPAGESGAILRAYAQEVAVTRPFFDARPTDPPEAFAAEADRHPAFRLRSLAM</sequence>
<comment type="caution">
    <text evidence="1">The sequence shown here is derived from an EMBL/GenBank/DDBJ whole genome shotgun (WGS) entry which is preliminary data.</text>
</comment>
<dbReference type="Proteomes" id="UP001277761">
    <property type="component" value="Unassembled WGS sequence"/>
</dbReference>
<name>A0ABU4VQR5_9ACTN</name>
<dbReference type="RefSeq" id="WP_319955590.1">
    <property type="nucleotide sequence ID" value="NZ_JAXAVX010000014.1"/>
</dbReference>
<dbReference type="InterPro" id="IPR004378">
    <property type="entry name" value="F420H2_quin_Rdtase"/>
</dbReference>
<dbReference type="EMBL" id="JAXAVX010000014">
    <property type="protein sequence ID" value="MDX8153439.1"/>
    <property type="molecule type" value="Genomic_DNA"/>
</dbReference>
<reference evidence="1 2" key="1">
    <citation type="submission" date="2023-11" db="EMBL/GenBank/DDBJ databases">
        <authorList>
            <person name="Xu M."/>
            <person name="Jiang T."/>
        </authorList>
    </citation>
    <scope>NUCLEOTIDE SEQUENCE [LARGE SCALE GENOMIC DNA]</scope>
    <source>
        <strain evidence="1 2">SD</strain>
    </source>
</reference>
<dbReference type="InterPro" id="IPR012349">
    <property type="entry name" value="Split_barrel_FMN-bd"/>
</dbReference>
<proteinExistence type="predicted"/>
<accession>A0ABU4VQR5</accession>
<organism evidence="1 2">
    <name type="scientific">Patulibacter brassicae</name>
    <dbReference type="NCBI Taxonomy" id="1705717"/>
    <lineage>
        <taxon>Bacteria</taxon>
        <taxon>Bacillati</taxon>
        <taxon>Actinomycetota</taxon>
        <taxon>Thermoleophilia</taxon>
        <taxon>Solirubrobacterales</taxon>
        <taxon>Patulibacteraceae</taxon>
        <taxon>Patulibacter</taxon>
    </lineage>
</organism>
<dbReference type="Gene3D" id="2.30.110.10">
    <property type="entry name" value="Electron Transport, Fmn-binding Protein, Chain A"/>
    <property type="match status" value="1"/>
</dbReference>
<gene>
    <name evidence="1" type="ORF">SK069_17710</name>
</gene>
<dbReference type="Pfam" id="PF04075">
    <property type="entry name" value="F420H2_quin_red"/>
    <property type="match status" value="1"/>
</dbReference>
<evidence type="ECO:0000313" key="1">
    <source>
        <dbReference type="EMBL" id="MDX8153439.1"/>
    </source>
</evidence>
<dbReference type="NCBIfam" id="TIGR00026">
    <property type="entry name" value="hi_GC_TIGR00026"/>
    <property type="match status" value="1"/>
</dbReference>
<evidence type="ECO:0000313" key="2">
    <source>
        <dbReference type="Proteomes" id="UP001277761"/>
    </source>
</evidence>